<dbReference type="Proteomes" id="UP000640274">
    <property type="component" value="Unassembled WGS sequence"/>
</dbReference>
<dbReference type="GO" id="GO:0003700">
    <property type="term" value="F:DNA-binding transcription factor activity"/>
    <property type="evidence" value="ECO:0007669"/>
    <property type="project" value="InterPro"/>
</dbReference>
<comment type="caution">
    <text evidence="6">The sequence shown here is derived from an EMBL/GenBank/DDBJ whole genome shotgun (WGS) entry which is preliminary data.</text>
</comment>
<keyword evidence="2" id="KW-0805">Transcription regulation</keyword>
<protein>
    <submittedName>
        <fullName evidence="6">MerR family transcriptional regulator</fullName>
    </submittedName>
</protein>
<evidence type="ECO:0000259" key="5">
    <source>
        <dbReference type="PROSITE" id="PS50937"/>
    </source>
</evidence>
<dbReference type="PANTHER" id="PTHR30204:SF65">
    <property type="entry name" value="HTH-TYPE TRANSCRIPTIONAL REGULATOR TNRA"/>
    <property type="match status" value="1"/>
</dbReference>
<feature type="domain" description="HTH merR-type" evidence="5">
    <location>
        <begin position="5"/>
        <end position="63"/>
    </location>
</feature>
<evidence type="ECO:0000256" key="4">
    <source>
        <dbReference type="ARBA" id="ARBA00023163"/>
    </source>
</evidence>
<dbReference type="Pfam" id="PF13411">
    <property type="entry name" value="MerR_1"/>
    <property type="match status" value="1"/>
</dbReference>
<evidence type="ECO:0000313" key="6">
    <source>
        <dbReference type="EMBL" id="MBJ6363919.1"/>
    </source>
</evidence>
<keyword evidence="4" id="KW-0804">Transcription</keyword>
<evidence type="ECO:0000313" key="7">
    <source>
        <dbReference type="Proteomes" id="UP000640274"/>
    </source>
</evidence>
<proteinExistence type="predicted"/>
<dbReference type="PROSITE" id="PS50937">
    <property type="entry name" value="HTH_MERR_2"/>
    <property type="match status" value="1"/>
</dbReference>
<evidence type="ECO:0000256" key="1">
    <source>
        <dbReference type="ARBA" id="ARBA00022491"/>
    </source>
</evidence>
<evidence type="ECO:0000256" key="2">
    <source>
        <dbReference type="ARBA" id="ARBA00023015"/>
    </source>
</evidence>
<keyword evidence="3" id="KW-0238">DNA-binding</keyword>
<dbReference type="RefSeq" id="WP_199021514.1">
    <property type="nucleotide sequence ID" value="NZ_JAELUP010000107.1"/>
</dbReference>
<organism evidence="6 7">
    <name type="scientific">Paenibacillus roseus</name>
    <dbReference type="NCBI Taxonomy" id="2798579"/>
    <lineage>
        <taxon>Bacteria</taxon>
        <taxon>Bacillati</taxon>
        <taxon>Bacillota</taxon>
        <taxon>Bacilli</taxon>
        <taxon>Bacillales</taxon>
        <taxon>Paenibacillaceae</taxon>
        <taxon>Paenibacillus</taxon>
    </lineage>
</organism>
<dbReference type="PANTHER" id="PTHR30204">
    <property type="entry name" value="REDOX-CYCLING DRUG-SENSING TRANSCRIPTIONAL ACTIVATOR SOXR"/>
    <property type="match status" value="1"/>
</dbReference>
<reference evidence="6" key="1">
    <citation type="submission" date="2020-12" db="EMBL/GenBank/DDBJ databases">
        <authorList>
            <person name="Huq M.A."/>
        </authorList>
    </citation>
    <scope>NUCLEOTIDE SEQUENCE</scope>
    <source>
        <strain evidence="6">MAHUQ-46</strain>
    </source>
</reference>
<dbReference type="GO" id="GO:0003677">
    <property type="term" value="F:DNA binding"/>
    <property type="evidence" value="ECO:0007669"/>
    <property type="project" value="UniProtKB-KW"/>
</dbReference>
<dbReference type="EMBL" id="JAELUP010000107">
    <property type="protein sequence ID" value="MBJ6363919.1"/>
    <property type="molecule type" value="Genomic_DNA"/>
</dbReference>
<keyword evidence="7" id="KW-1185">Reference proteome</keyword>
<dbReference type="SUPFAM" id="SSF46955">
    <property type="entry name" value="Putative DNA-binding domain"/>
    <property type="match status" value="1"/>
</dbReference>
<name>A0A934J8T0_9BACL</name>
<dbReference type="InterPro" id="IPR047057">
    <property type="entry name" value="MerR_fam"/>
</dbReference>
<gene>
    <name evidence="6" type="ORF">JFN88_22140</name>
</gene>
<accession>A0A934J8T0</accession>
<evidence type="ECO:0000256" key="3">
    <source>
        <dbReference type="ARBA" id="ARBA00023125"/>
    </source>
</evidence>
<dbReference type="AlphaFoldDB" id="A0A934J8T0"/>
<keyword evidence="1" id="KW-0678">Repressor</keyword>
<sequence>MEKKVMSIGIVRELTGLTARQIRYYEERQLIFPQRTPGGVRKYSFSDVETIKEIHQKLRDGFQTVELRKRGLKALGT</sequence>
<dbReference type="InterPro" id="IPR009061">
    <property type="entry name" value="DNA-bd_dom_put_sf"/>
</dbReference>
<dbReference type="InterPro" id="IPR000551">
    <property type="entry name" value="MerR-type_HTH_dom"/>
</dbReference>
<dbReference type="Gene3D" id="1.10.1660.10">
    <property type="match status" value="1"/>
</dbReference>
<dbReference type="SMART" id="SM00422">
    <property type="entry name" value="HTH_MERR"/>
    <property type="match status" value="1"/>
</dbReference>